<evidence type="ECO:0000313" key="3">
    <source>
        <dbReference type="EMBL" id="KXT18033.1"/>
    </source>
</evidence>
<dbReference type="AlphaFoldDB" id="A0A139ITI5"/>
<protein>
    <recommendedName>
        <fullName evidence="5">AA1-like domain-containing protein</fullName>
    </recommendedName>
</protein>
<evidence type="ECO:0000256" key="2">
    <source>
        <dbReference type="SAM" id="SignalP"/>
    </source>
</evidence>
<accession>A0A139ITI5</accession>
<sequence length="151" mass="16399">MRTSTIIALAASSLASASPLGTVDPPATAHFHVSKFVFGCSAGCNWSFNVTVEGEAKNHPELKTPVTCSGGLDQDKDYKKCDVGAVSKTQQVLAYIDKDTNELKLQYAVNNLEEHKTYRYYGEKEVYAATSDKGKLQQDEFDVPETDAAVA</sequence>
<comment type="caution">
    <text evidence="3">The sequence shown here is derived from an EMBL/GenBank/DDBJ whole genome shotgun (WGS) entry which is preliminary data.</text>
</comment>
<evidence type="ECO:0000256" key="1">
    <source>
        <dbReference type="SAM" id="MobiDB-lite"/>
    </source>
</evidence>
<name>A0A139ITI5_9PEZI</name>
<evidence type="ECO:0008006" key="5">
    <source>
        <dbReference type="Google" id="ProtNLM"/>
    </source>
</evidence>
<proteinExistence type="predicted"/>
<dbReference type="Proteomes" id="UP000073492">
    <property type="component" value="Unassembled WGS sequence"/>
</dbReference>
<keyword evidence="2" id="KW-0732">Signal</keyword>
<feature type="region of interest" description="Disordered" evidence="1">
    <location>
        <begin position="132"/>
        <end position="151"/>
    </location>
</feature>
<feature type="chain" id="PRO_5007297716" description="AA1-like domain-containing protein" evidence="2">
    <location>
        <begin position="18"/>
        <end position="151"/>
    </location>
</feature>
<dbReference type="STRING" id="113226.A0A139ITI5"/>
<reference evidence="3 4" key="1">
    <citation type="submission" date="2015-07" db="EMBL/GenBank/DDBJ databases">
        <title>Comparative genomics of the Sigatoka disease complex on banana suggests a link between parallel evolutionary changes in Pseudocercospora fijiensis and Pseudocercospora eumusae and increased virulence on the banana host.</title>
        <authorList>
            <person name="Chang T.-C."/>
            <person name="Salvucci A."/>
            <person name="Crous P.W."/>
            <person name="Stergiopoulos I."/>
        </authorList>
    </citation>
    <scope>NUCLEOTIDE SEQUENCE [LARGE SCALE GENOMIC DNA]</scope>
    <source>
        <strain evidence="3 4">CBS 116634</strain>
    </source>
</reference>
<gene>
    <name evidence="3" type="ORF">AC579_4597</name>
</gene>
<evidence type="ECO:0000313" key="4">
    <source>
        <dbReference type="Proteomes" id="UP000073492"/>
    </source>
</evidence>
<feature type="signal peptide" evidence="2">
    <location>
        <begin position="1"/>
        <end position="17"/>
    </location>
</feature>
<dbReference type="EMBL" id="LFZO01000011">
    <property type="protein sequence ID" value="KXT18033.1"/>
    <property type="molecule type" value="Genomic_DNA"/>
</dbReference>
<keyword evidence="4" id="KW-1185">Reference proteome</keyword>
<organism evidence="3 4">
    <name type="scientific">Pseudocercospora musae</name>
    <dbReference type="NCBI Taxonomy" id="113226"/>
    <lineage>
        <taxon>Eukaryota</taxon>
        <taxon>Fungi</taxon>
        <taxon>Dikarya</taxon>
        <taxon>Ascomycota</taxon>
        <taxon>Pezizomycotina</taxon>
        <taxon>Dothideomycetes</taxon>
        <taxon>Dothideomycetidae</taxon>
        <taxon>Mycosphaerellales</taxon>
        <taxon>Mycosphaerellaceae</taxon>
        <taxon>Pseudocercospora</taxon>
    </lineage>
</organism>
<dbReference type="OrthoDB" id="3642254at2759"/>